<gene>
    <name evidence="18" type="ORF">GCM10007854_21630</name>
</gene>
<keyword evidence="19" id="KW-1185">Reference proteome</keyword>
<dbReference type="InterPro" id="IPR003952">
    <property type="entry name" value="FRD_SDH_FAD_BS"/>
</dbReference>
<evidence type="ECO:0000256" key="8">
    <source>
        <dbReference type="ARBA" id="ARBA00022630"/>
    </source>
</evidence>
<dbReference type="Pfam" id="PF02910">
    <property type="entry name" value="Succ_DH_flav_C"/>
    <property type="match status" value="1"/>
</dbReference>
<comment type="pathway">
    <text evidence="3 15">Carbohydrate metabolism; tricarboxylic acid cycle; fumarate from succinate (bacterial route): step 1/1.</text>
</comment>
<dbReference type="Pfam" id="PF00890">
    <property type="entry name" value="FAD_binding_2"/>
    <property type="match status" value="1"/>
</dbReference>
<evidence type="ECO:0000259" key="17">
    <source>
        <dbReference type="Pfam" id="PF02910"/>
    </source>
</evidence>
<dbReference type="InterPro" id="IPR036188">
    <property type="entry name" value="FAD/NAD-bd_sf"/>
</dbReference>
<evidence type="ECO:0000256" key="5">
    <source>
        <dbReference type="ARBA" id="ARBA00012792"/>
    </source>
</evidence>
<dbReference type="NCBIfam" id="TIGR01812">
    <property type="entry name" value="sdhA_frdA_Gneg"/>
    <property type="match status" value="1"/>
</dbReference>
<dbReference type="InterPro" id="IPR011281">
    <property type="entry name" value="Succ_DH_flav_su_fwd"/>
</dbReference>
<reference evidence="18" key="2">
    <citation type="submission" date="2023-01" db="EMBL/GenBank/DDBJ databases">
        <title>Draft genome sequence of Algimonas porphyrae strain NBRC 108216.</title>
        <authorList>
            <person name="Sun Q."/>
            <person name="Mori K."/>
        </authorList>
    </citation>
    <scope>NUCLEOTIDE SEQUENCE</scope>
    <source>
        <strain evidence="18">NBRC 108216</strain>
    </source>
</reference>
<keyword evidence="7 15" id="KW-0813">Transport</keyword>
<feature type="domain" description="Fumarate reductase/succinate dehydrogenase flavoprotein-like C-terminal" evidence="17">
    <location>
        <begin position="460"/>
        <end position="594"/>
    </location>
</feature>
<evidence type="ECO:0000256" key="4">
    <source>
        <dbReference type="ARBA" id="ARBA00008040"/>
    </source>
</evidence>
<dbReference type="RefSeq" id="WP_284372533.1">
    <property type="nucleotide sequence ID" value="NZ_BSNJ01000004.1"/>
</dbReference>
<evidence type="ECO:0000256" key="12">
    <source>
        <dbReference type="ARBA" id="ARBA00023136"/>
    </source>
</evidence>
<keyword evidence="8 15" id="KW-0285">Flavoprotein</keyword>
<keyword evidence="12 15" id="KW-0472">Membrane</keyword>
<dbReference type="Gene3D" id="4.10.80.40">
    <property type="entry name" value="succinate dehydrogenase protein domain"/>
    <property type="match status" value="1"/>
</dbReference>
<keyword evidence="11 15" id="KW-0560">Oxidoreductase</keyword>
<evidence type="ECO:0000256" key="11">
    <source>
        <dbReference type="ARBA" id="ARBA00023002"/>
    </source>
</evidence>
<evidence type="ECO:0000313" key="19">
    <source>
        <dbReference type="Proteomes" id="UP001161390"/>
    </source>
</evidence>
<keyword evidence="15" id="KW-0816">Tricarboxylic acid cycle</keyword>
<comment type="similarity">
    <text evidence="4 15">Belongs to the FAD-dependent oxidoreductase 2 family. FRD/SDH subfamily.</text>
</comment>
<protein>
    <recommendedName>
        <fullName evidence="6 14">Succinate dehydrogenase flavoprotein subunit</fullName>
        <ecNumber evidence="5 15">1.3.5.1</ecNumber>
    </recommendedName>
</protein>
<evidence type="ECO:0000256" key="10">
    <source>
        <dbReference type="ARBA" id="ARBA00022982"/>
    </source>
</evidence>
<dbReference type="NCBIfam" id="TIGR01816">
    <property type="entry name" value="sdhA_forward"/>
    <property type="match status" value="1"/>
</dbReference>
<dbReference type="EC" id="1.3.5.1" evidence="5 15"/>
<reference evidence="18" key="1">
    <citation type="journal article" date="2014" name="Int. J. Syst. Evol. Microbiol.">
        <title>Complete genome of a new Firmicutes species belonging to the dominant human colonic microbiota ('Ruminococcus bicirculans') reveals two chromosomes and a selective capacity to utilize plant glucans.</title>
        <authorList>
            <consortium name="NISC Comparative Sequencing Program"/>
            <person name="Wegmann U."/>
            <person name="Louis P."/>
            <person name="Goesmann A."/>
            <person name="Henrissat B."/>
            <person name="Duncan S.H."/>
            <person name="Flint H.J."/>
        </authorList>
    </citation>
    <scope>NUCLEOTIDE SEQUENCE</scope>
    <source>
        <strain evidence="18">NBRC 108216</strain>
    </source>
</reference>
<comment type="caution">
    <text evidence="18">The sequence shown here is derived from an EMBL/GenBank/DDBJ whole genome shotgun (WGS) entry which is preliminary data.</text>
</comment>
<sequence length="594" mass="64730">MTTFIDHEYDVVVVGAGGSGLRAALGAAQAGLKTACVTKVFPTRSHTVAAQGGIAASLGNMSPDDWRWHMYDTVKGSDWLGDQDSIEYLCRNAPDAVYELEHWGMPFSRTDEGKIYQRPFGGMMQNMGQGPEAQRTCAAADRTGHAMLHTLYGQSLRHKTEFFIEYFALDLIMEDGACRGITAWKLDDGTLHRFKAQTVILATGGYGRVFFSATSAHTCTGDGNAMVLRAGLPLQDMEFIQFHPTGIYGAGCLITEGSRGEGGYLTNSEGERFMERYAPSAKDLASRDVVSRAMTIEIREGRGVGPNKDHIYLHLDHLDPAVLAERLPGISETAKIFAGVDVTKEPIPVLPTCHYNMGGIPTNYHGEVVTKKGKNPDHVVPGLMAVGEAACVSVHGANRLGSNSLIDLVVFGRAAGLRCGEVLTAGADDKPLAANAGEHSVARLEKFKAAAGTRGTAEIRLDLQRAMQEHCAVFRTEESLSQGVAKVTTIADSLSDVAVADKTMVWNTDLMETLELDNLVAQARVTIASADNRKESRGAHAHEDYPDRLDDQWMKHTLAWYDADKNAVTIDYRPVHDYTMTDGIEYIEPKKRVY</sequence>
<evidence type="ECO:0000256" key="7">
    <source>
        <dbReference type="ARBA" id="ARBA00022448"/>
    </source>
</evidence>
<comment type="subcellular location">
    <subcellularLocation>
        <location evidence="2 15">Cell inner membrane</location>
        <topology evidence="2 15">Peripheral membrane protein</topology>
        <orientation evidence="2 15">Cytoplasmic side</orientation>
    </subcellularLocation>
</comment>
<keyword evidence="15" id="KW-1003">Cell membrane</keyword>
<evidence type="ECO:0000256" key="2">
    <source>
        <dbReference type="ARBA" id="ARBA00004515"/>
    </source>
</evidence>
<keyword evidence="10 15" id="KW-0249">Electron transport</keyword>
<evidence type="ECO:0000256" key="13">
    <source>
        <dbReference type="ARBA" id="ARBA00049220"/>
    </source>
</evidence>
<dbReference type="PIRSF" id="PIRSF000171">
    <property type="entry name" value="SDHA_APRA_LASPO"/>
    <property type="match status" value="1"/>
</dbReference>
<dbReference type="InterPro" id="IPR014006">
    <property type="entry name" value="Succ_Dhase_FrdA_Gneg"/>
</dbReference>
<evidence type="ECO:0000256" key="6">
    <source>
        <dbReference type="ARBA" id="ARBA00019965"/>
    </source>
</evidence>
<dbReference type="InterPro" id="IPR037099">
    <property type="entry name" value="Fum_R/Succ_DH_flav-like_C_sf"/>
</dbReference>
<dbReference type="SUPFAM" id="SSF51905">
    <property type="entry name" value="FAD/NAD(P)-binding domain"/>
    <property type="match status" value="1"/>
</dbReference>
<comment type="cofactor">
    <cofactor evidence="1 15">
        <name>FAD</name>
        <dbReference type="ChEBI" id="CHEBI:57692"/>
    </cofactor>
</comment>
<evidence type="ECO:0000256" key="14">
    <source>
        <dbReference type="NCBIfam" id="TIGR01816"/>
    </source>
</evidence>
<evidence type="ECO:0000256" key="3">
    <source>
        <dbReference type="ARBA" id="ARBA00004894"/>
    </source>
</evidence>
<evidence type="ECO:0000313" key="18">
    <source>
        <dbReference type="EMBL" id="GLQ21208.1"/>
    </source>
</evidence>
<comment type="catalytic activity">
    <reaction evidence="13 15">
        <text>a quinone + succinate = fumarate + a quinol</text>
        <dbReference type="Rhea" id="RHEA:40523"/>
        <dbReference type="ChEBI" id="CHEBI:24646"/>
        <dbReference type="ChEBI" id="CHEBI:29806"/>
        <dbReference type="ChEBI" id="CHEBI:30031"/>
        <dbReference type="ChEBI" id="CHEBI:132124"/>
        <dbReference type="EC" id="1.3.5.1"/>
    </reaction>
</comment>
<dbReference type="EMBL" id="BSNJ01000004">
    <property type="protein sequence ID" value="GLQ21208.1"/>
    <property type="molecule type" value="Genomic_DNA"/>
</dbReference>
<proteinExistence type="inferred from homology"/>
<keyword evidence="15" id="KW-0997">Cell inner membrane</keyword>
<evidence type="ECO:0000256" key="15">
    <source>
        <dbReference type="RuleBase" id="RU362051"/>
    </source>
</evidence>
<dbReference type="Proteomes" id="UP001161390">
    <property type="component" value="Unassembled WGS sequence"/>
</dbReference>
<evidence type="ECO:0000259" key="16">
    <source>
        <dbReference type="Pfam" id="PF00890"/>
    </source>
</evidence>
<organism evidence="18 19">
    <name type="scientific">Algimonas porphyrae</name>
    <dbReference type="NCBI Taxonomy" id="1128113"/>
    <lineage>
        <taxon>Bacteria</taxon>
        <taxon>Pseudomonadati</taxon>
        <taxon>Pseudomonadota</taxon>
        <taxon>Alphaproteobacteria</taxon>
        <taxon>Maricaulales</taxon>
        <taxon>Robiginitomaculaceae</taxon>
        <taxon>Algimonas</taxon>
    </lineage>
</organism>
<dbReference type="InterPro" id="IPR015939">
    <property type="entry name" value="Fum_Rdtase/Succ_DH_flav-like_C"/>
</dbReference>
<dbReference type="PROSITE" id="PS00504">
    <property type="entry name" value="FRD_SDH_FAD_BINDING"/>
    <property type="match status" value="1"/>
</dbReference>
<dbReference type="PANTHER" id="PTHR11632">
    <property type="entry name" value="SUCCINATE DEHYDROGENASE 2 FLAVOPROTEIN SUBUNIT"/>
    <property type="match status" value="1"/>
</dbReference>
<dbReference type="Gene3D" id="1.20.58.100">
    <property type="entry name" value="Fumarate reductase/succinate dehydrogenase flavoprotein-like, C-terminal domain"/>
    <property type="match status" value="1"/>
</dbReference>
<dbReference type="SUPFAM" id="SSF46977">
    <property type="entry name" value="Succinate dehydrogenase/fumarate reductase flavoprotein C-terminal domain"/>
    <property type="match status" value="1"/>
</dbReference>
<dbReference type="InterPro" id="IPR003953">
    <property type="entry name" value="FAD-dep_OxRdtase_2_FAD-bd"/>
</dbReference>
<feature type="domain" description="FAD-dependent oxidoreductase 2 FAD-binding" evidence="16">
    <location>
        <begin position="10"/>
        <end position="405"/>
    </location>
</feature>
<evidence type="ECO:0000256" key="9">
    <source>
        <dbReference type="ARBA" id="ARBA00022827"/>
    </source>
</evidence>
<dbReference type="PANTHER" id="PTHR11632:SF51">
    <property type="entry name" value="SUCCINATE DEHYDROGENASE [UBIQUINONE] FLAVOPROTEIN SUBUNIT, MITOCHONDRIAL"/>
    <property type="match status" value="1"/>
</dbReference>
<dbReference type="Gene3D" id="3.90.700.10">
    <property type="entry name" value="Succinate dehydrogenase/fumarate reductase flavoprotein, catalytic domain"/>
    <property type="match status" value="1"/>
</dbReference>
<dbReference type="Gene3D" id="3.50.50.60">
    <property type="entry name" value="FAD/NAD(P)-binding domain"/>
    <property type="match status" value="1"/>
</dbReference>
<evidence type="ECO:0000256" key="1">
    <source>
        <dbReference type="ARBA" id="ARBA00001974"/>
    </source>
</evidence>
<dbReference type="InterPro" id="IPR027477">
    <property type="entry name" value="Succ_DH/fumarate_Rdtase_cat_sf"/>
</dbReference>
<keyword evidence="9 15" id="KW-0274">FAD</keyword>
<name>A0ABQ5V1A2_9PROT</name>
<dbReference type="InterPro" id="IPR030664">
    <property type="entry name" value="SdhA/FrdA/AprA"/>
</dbReference>
<dbReference type="SUPFAM" id="SSF56425">
    <property type="entry name" value="Succinate dehydrogenase/fumarate reductase flavoprotein, catalytic domain"/>
    <property type="match status" value="1"/>
</dbReference>
<accession>A0ABQ5V1A2</accession>